<dbReference type="Gene3D" id="3.30.450.40">
    <property type="match status" value="1"/>
</dbReference>
<evidence type="ECO:0000256" key="2">
    <source>
        <dbReference type="ARBA" id="ARBA00004429"/>
    </source>
</evidence>
<keyword evidence="10 14" id="KW-0067">ATP-binding</keyword>
<dbReference type="GO" id="GO:0000155">
    <property type="term" value="F:phosphorelay sensor kinase activity"/>
    <property type="evidence" value="ECO:0007669"/>
    <property type="project" value="UniProtKB-UniRule"/>
</dbReference>
<keyword evidence="7 16" id="KW-0812">Transmembrane</keyword>
<dbReference type="InterPro" id="IPR003018">
    <property type="entry name" value="GAF"/>
</dbReference>
<evidence type="ECO:0000256" key="4">
    <source>
        <dbReference type="ARBA" id="ARBA00022519"/>
    </source>
</evidence>
<evidence type="ECO:0000256" key="8">
    <source>
        <dbReference type="ARBA" id="ARBA00022741"/>
    </source>
</evidence>
<comment type="catalytic activity">
    <reaction evidence="1 14">
        <text>ATP + protein L-histidine = ADP + protein N-phospho-L-histidine.</text>
        <dbReference type="EC" id="2.7.13.3"/>
    </reaction>
</comment>
<dbReference type="CDD" id="cd06225">
    <property type="entry name" value="HAMP"/>
    <property type="match status" value="1"/>
</dbReference>
<dbReference type="Gene3D" id="1.20.120.960">
    <property type="entry name" value="Histidine kinase NarX, sensor domain"/>
    <property type="match status" value="1"/>
</dbReference>
<comment type="caution">
    <text evidence="18">The sequence shown here is derived from an EMBL/GenBank/DDBJ whole genome shotgun (WGS) entry which is preliminary data.</text>
</comment>
<dbReference type="SUPFAM" id="SSF55781">
    <property type="entry name" value="GAF domain-like"/>
    <property type="match status" value="1"/>
</dbReference>
<keyword evidence="19" id="KW-1185">Reference proteome</keyword>
<keyword evidence="8 14" id="KW-0547">Nucleotide-binding</keyword>
<dbReference type="Pfam" id="PF00672">
    <property type="entry name" value="HAMP"/>
    <property type="match status" value="1"/>
</dbReference>
<dbReference type="OrthoDB" id="9811306at2"/>
<dbReference type="InterPro" id="IPR011712">
    <property type="entry name" value="Sig_transdc_His_kin_sub3_dim/P"/>
</dbReference>
<keyword evidence="6 14" id="KW-0808">Transferase</keyword>
<evidence type="ECO:0000259" key="17">
    <source>
        <dbReference type="PROSITE" id="PS50885"/>
    </source>
</evidence>
<keyword evidence="15" id="KW-0175">Coiled coil</keyword>
<dbReference type="PROSITE" id="PS50885">
    <property type="entry name" value="HAMP"/>
    <property type="match status" value="1"/>
</dbReference>
<gene>
    <name evidence="18" type="primary">narX</name>
    <name evidence="18" type="ORF">Ttaiw_02032</name>
</gene>
<dbReference type="Pfam" id="PF07730">
    <property type="entry name" value="HisKA_3"/>
    <property type="match status" value="1"/>
</dbReference>
<evidence type="ECO:0000256" key="15">
    <source>
        <dbReference type="SAM" id="Coils"/>
    </source>
</evidence>
<dbReference type="GO" id="GO:0005524">
    <property type="term" value="F:ATP binding"/>
    <property type="evidence" value="ECO:0007669"/>
    <property type="project" value="UniProtKB-UniRule"/>
</dbReference>
<dbReference type="SMART" id="SM00065">
    <property type="entry name" value="GAF"/>
    <property type="match status" value="1"/>
</dbReference>
<dbReference type="SMART" id="SM00304">
    <property type="entry name" value="HAMP"/>
    <property type="match status" value="1"/>
</dbReference>
<dbReference type="Gene3D" id="1.10.8.500">
    <property type="entry name" value="HAMP domain in histidine kinase"/>
    <property type="match status" value="1"/>
</dbReference>
<evidence type="ECO:0000256" key="5">
    <source>
        <dbReference type="ARBA" id="ARBA00022553"/>
    </source>
</evidence>
<dbReference type="Gene3D" id="1.20.5.1930">
    <property type="match status" value="1"/>
</dbReference>
<dbReference type="GO" id="GO:0005886">
    <property type="term" value="C:plasma membrane"/>
    <property type="evidence" value="ECO:0007669"/>
    <property type="project" value="UniProtKB-SubCell"/>
</dbReference>
<proteinExistence type="predicted"/>
<evidence type="ECO:0000256" key="6">
    <source>
        <dbReference type="ARBA" id="ARBA00022679"/>
    </source>
</evidence>
<dbReference type="RefSeq" id="WP_143898237.1">
    <property type="nucleotide sequence ID" value="NZ_CP083911.1"/>
</dbReference>
<reference evidence="18 19" key="1">
    <citation type="submission" date="2019-07" db="EMBL/GenBank/DDBJ databases">
        <title>Tepidimonas taiwanensis I1-1 draft genome.</title>
        <authorList>
            <person name="Da Costa M.S."/>
            <person name="Froufe H.J.C."/>
            <person name="Egas C."/>
            <person name="Albuquerque L."/>
        </authorList>
    </citation>
    <scope>NUCLEOTIDE SEQUENCE [LARGE SCALE GENOMIC DNA]</scope>
    <source>
        <strain evidence="18 19">I1-1</strain>
    </source>
</reference>
<evidence type="ECO:0000256" key="12">
    <source>
        <dbReference type="ARBA" id="ARBA00023012"/>
    </source>
</evidence>
<comment type="subcellular location">
    <subcellularLocation>
        <location evidence="2">Cell inner membrane</location>
        <topology evidence="2">Multi-pass membrane protein</topology>
    </subcellularLocation>
</comment>
<dbReference type="Proteomes" id="UP000317763">
    <property type="component" value="Unassembled WGS sequence"/>
</dbReference>
<dbReference type="InterPro" id="IPR003594">
    <property type="entry name" value="HATPase_dom"/>
</dbReference>
<dbReference type="AlphaFoldDB" id="A0A554X2J4"/>
<keyword evidence="9 14" id="KW-0418">Kinase</keyword>
<evidence type="ECO:0000256" key="14">
    <source>
        <dbReference type="PIRNR" id="PIRNR003167"/>
    </source>
</evidence>
<dbReference type="InterPro" id="IPR036890">
    <property type="entry name" value="HATPase_C_sf"/>
</dbReference>
<organism evidence="18 19">
    <name type="scientific">Tepidimonas taiwanensis</name>
    <dbReference type="NCBI Taxonomy" id="307486"/>
    <lineage>
        <taxon>Bacteria</taxon>
        <taxon>Pseudomonadati</taxon>
        <taxon>Pseudomonadota</taxon>
        <taxon>Betaproteobacteria</taxon>
        <taxon>Burkholderiales</taxon>
        <taxon>Tepidimonas</taxon>
    </lineage>
</organism>
<dbReference type="CDD" id="cd16917">
    <property type="entry name" value="HATPase_UhpB-NarQ-NarX-like"/>
    <property type="match status" value="1"/>
</dbReference>
<keyword evidence="3 14" id="KW-1003">Cell membrane</keyword>
<dbReference type="InterPro" id="IPR029016">
    <property type="entry name" value="GAF-like_dom_sf"/>
</dbReference>
<dbReference type="PANTHER" id="PTHR24421:SF10">
    <property type="entry name" value="NITRATE_NITRITE SENSOR PROTEIN NARQ"/>
    <property type="match status" value="1"/>
</dbReference>
<evidence type="ECO:0000256" key="7">
    <source>
        <dbReference type="ARBA" id="ARBA00022692"/>
    </source>
</evidence>
<evidence type="ECO:0000256" key="3">
    <source>
        <dbReference type="ARBA" id="ARBA00022475"/>
    </source>
</evidence>
<evidence type="ECO:0000256" key="11">
    <source>
        <dbReference type="ARBA" id="ARBA00022989"/>
    </source>
</evidence>
<dbReference type="InterPro" id="IPR029095">
    <property type="entry name" value="NarX-like_N"/>
</dbReference>
<dbReference type="SUPFAM" id="SSF55874">
    <property type="entry name" value="ATPase domain of HSP90 chaperone/DNA topoisomerase II/histidine kinase"/>
    <property type="match status" value="1"/>
</dbReference>
<evidence type="ECO:0000256" key="13">
    <source>
        <dbReference type="ARBA" id="ARBA00023136"/>
    </source>
</evidence>
<feature type="transmembrane region" description="Helical" evidence="16">
    <location>
        <begin position="130"/>
        <end position="150"/>
    </location>
</feature>
<dbReference type="PANTHER" id="PTHR24421">
    <property type="entry name" value="NITRATE/NITRITE SENSOR PROTEIN NARX-RELATED"/>
    <property type="match status" value="1"/>
</dbReference>
<keyword evidence="12 14" id="KW-0902">Two-component regulatory system</keyword>
<feature type="domain" description="HAMP" evidence="17">
    <location>
        <begin position="152"/>
        <end position="204"/>
    </location>
</feature>
<dbReference type="Gene3D" id="3.30.565.10">
    <property type="entry name" value="Histidine kinase-like ATPase, C-terminal domain"/>
    <property type="match status" value="1"/>
</dbReference>
<protein>
    <recommendedName>
        <fullName evidence="14">Sensor protein</fullName>
        <ecNumber evidence="14">2.7.13.3</ecNumber>
    </recommendedName>
</protein>
<evidence type="ECO:0000256" key="10">
    <source>
        <dbReference type="ARBA" id="ARBA00022840"/>
    </source>
</evidence>
<dbReference type="Pfam" id="PF13675">
    <property type="entry name" value="PilJ"/>
    <property type="match status" value="1"/>
</dbReference>
<keyword evidence="11 16" id="KW-1133">Transmembrane helix</keyword>
<dbReference type="Pfam" id="PF02518">
    <property type="entry name" value="HATPase_c"/>
    <property type="match status" value="1"/>
</dbReference>
<dbReference type="SMART" id="SM00387">
    <property type="entry name" value="HATPase_c"/>
    <property type="match status" value="1"/>
</dbReference>
<dbReference type="InterPro" id="IPR003660">
    <property type="entry name" value="HAMP_dom"/>
</dbReference>
<keyword evidence="5" id="KW-0597">Phosphoprotein</keyword>
<evidence type="ECO:0000313" key="18">
    <source>
        <dbReference type="EMBL" id="TSE30069.1"/>
    </source>
</evidence>
<name>A0A554X2J4_9BURK</name>
<dbReference type="EMBL" id="VJOM01000026">
    <property type="protein sequence ID" value="TSE30069.1"/>
    <property type="molecule type" value="Genomic_DNA"/>
</dbReference>
<dbReference type="STRING" id="307486.GCA_000807215_01667"/>
<dbReference type="EC" id="2.7.13.3" evidence="14"/>
<accession>A0A554X2J4</accession>
<feature type="coiled-coil region" evidence="15">
    <location>
        <begin position="196"/>
        <end position="223"/>
    </location>
</feature>
<evidence type="ECO:0000256" key="9">
    <source>
        <dbReference type="ARBA" id="ARBA00022777"/>
    </source>
</evidence>
<dbReference type="Pfam" id="PF01590">
    <property type="entry name" value="GAF"/>
    <property type="match status" value="1"/>
</dbReference>
<dbReference type="InterPro" id="IPR016380">
    <property type="entry name" value="Sig_transdc_His_kin_NarX/NarQ"/>
</dbReference>
<sequence>MNISGATNEAGRLRMQVWRLDAAQAQRIPAPERAAYVRELAASLERLRAGDPQRPLFVPWTPTIEARFTAVQMGWESNRWRWEPIESVATPLAQEGMANFVAAQQLVRDIDALVQAIEDELARLTRALNLLQFVMIGLAVLGAVIMLHTGQRYVMQPLTRLARAMTDLQQGRFAARVVATTGDEFGQLAAGFNQMAATLQELYGQLEAKVAEKTRDLETKRANLQTLYEMSEFLSDADSLPVLAPGFVERLRHRMGAEAVVLRWAQDAMQGYVLLAEHQMPREIVAAERVLPCGVCECGQVHIEGRTRVIPIEPVDSAHPVHCADHGLRALISVPVRLQHQILGEINLFYRQPVVLHDGERELLDALAGQLANALEGLRARALEREAAVAQERAFLARELHDSIAQSLAFLKIQVQLLQGALHRGDMTAIRGHVEELQAGLQESLADVRELLVHFRTRSHEGDIVAALQETASKFQHQTGMPVQVQVDGTGVELPADVQIQVLHVVQEALSNVRKHARARRVVMSVHKGEPWRFVVRDDGAGFDPAALAGETHVGLRIMRERAATIGATLQIEAAPQAGTTVTLIVPTDAGSRDVGPREAASQPARVAVAFATSQSS</sequence>
<dbReference type="InterPro" id="IPR042295">
    <property type="entry name" value="NarX-like_N_sf"/>
</dbReference>
<dbReference type="InterPro" id="IPR050482">
    <property type="entry name" value="Sensor_HK_TwoCompSys"/>
</dbReference>
<dbReference type="GO" id="GO:0046983">
    <property type="term" value="F:protein dimerization activity"/>
    <property type="evidence" value="ECO:0007669"/>
    <property type="project" value="UniProtKB-UniRule"/>
</dbReference>
<dbReference type="SUPFAM" id="SSF158472">
    <property type="entry name" value="HAMP domain-like"/>
    <property type="match status" value="1"/>
</dbReference>
<evidence type="ECO:0000256" key="1">
    <source>
        <dbReference type="ARBA" id="ARBA00000085"/>
    </source>
</evidence>
<dbReference type="PIRSF" id="PIRSF003167">
    <property type="entry name" value="STHK_NarX/NarQ"/>
    <property type="match status" value="1"/>
</dbReference>
<evidence type="ECO:0000256" key="16">
    <source>
        <dbReference type="SAM" id="Phobius"/>
    </source>
</evidence>
<keyword evidence="13 14" id="KW-0472">Membrane</keyword>
<evidence type="ECO:0000313" key="19">
    <source>
        <dbReference type="Proteomes" id="UP000317763"/>
    </source>
</evidence>
<keyword evidence="4 14" id="KW-0997">Cell inner membrane</keyword>